<reference evidence="3" key="1">
    <citation type="journal article" date="2017" name="bioRxiv">
        <title>Conservation of a gene cluster reveals novel cercosporin biosynthetic mechanisms and extends production to the genus Colletotrichum.</title>
        <authorList>
            <person name="de Jonge R."/>
            <person name="Ebert M.K."/>
            <person name="Huitt-Roehl C.R."/>
            <person name="Pal P."/>
            <person name="Suttle J.C."/>
            <person name="Spanner R.E."/>
            <person name="Neubauer J.D."/>
            <person name="Jurick W.M.II."/>
            <person name="Stott K.A."/>
            <person name="Secor G.A."/>
            <person name="Thomma B.P.H.J."/>
            <person name="Van de Peer Y."/>
            <person name="Townsend C.A."/>
            <person name="Bolton M.D."/>
        </authorList>
    </citation>
    <scope>NUCLEOTIDE SEQUENCE [LARGE SCALE GENOMIC DNA]</scope>
    <source>
        <strain evidence="3">CBS538.71</strain>
    </source>
</reference>
<feature type="region of interest" description="Disordered" evidence="1">
    <location>
        <begin position="1"/>
        <end position="119"/>
    </location>
</feature>
<feature type="compositionally biased region" description="Basic and acidic residues" evidence="1">
    <location>
        <begin position="76"/>
        <end position="86"/>
    </location>
</feature>
<dbReference type="Proteomes" id="UP000237631">
    <property type="component" value="Unassembled WGS sequence"/>
</dbReference>
<name>A0A2S6CGE4_9PEZI</name>
<feature type="region of interest" description="Disordered" evidence="1">
    <location>
        <begin position="325"/>
        <end position="348"/>
    </location>
</feature>
<protein>
    <submittedName>
        <fullName evidence="2">Uncharacterized protein</fullName>
    </submittedName>
</protein>
<gene>
    <name evidence="2" type="ORF">CBER1_10453</name>
</gene>
<comment type="caution">
    <text evidence="2">The sequence shown here is derived from an EMBL/GenBank/DDBJ whole genome shotgun (WGS) entry which is preliminary data.</text>
</comment>
<evidence type="ECO:0000313" key="3">
    <source>
        <dbReference type="Proteomes" id="UP000237631"/>
    </source>
</evidence>
<proteinExistence type="predicted"/>
<keyword evidence="3" id="KW-1185">Reference proteome</keyword>
<feature type="compositionally biased region" description="Basic and acidic residues" evidence="1">
    <location>
        <begin position="325"/>
        <end position="345"/>
    </location>
</feature>
<feature type="compositionally biased region" description="Basic and acidic residues" evidence="1">
    <location>
        <begin position="1"/>
        <end position="11"/>
    </location>
</feature>
<organism evidence="2 3">
    <name type="scientific">Cercospora berteroae</name>
    <dbReference type="NCBI Taxonomy" id="357750"/>
    <lineage>
        <taxon>Eukaryota</taxon>
        <taxon>Fungi</taxon>
        <taxon>Dikarya</taxon>
        <taxon>Ascomycota</taxon>
        <taxon>Pezizomycotina</taxon>
        <taxon>Dothideomycetes</taxon>
        <taxon>Dothideomycetidae</taxon>
        <taxon>Mycosphaerellales</taxon>
        <taxon>Mycosphaerellaceae</taxon>
        <taxon>Cercospora</taxon>
    </lineage>
</organism>
<accession>A0A2S6CGE4</accession>
<dbReference type="OrthoDB" id="10426646at2759"/>
<evidence type="ECO:0000256" key="1">
    <source>
        <dbReference type="SAM" id="MobiDB-lite"/>
    </source>
</evidence>
<dbReference type="EMBL" id="PNEN01000445">
    <property type="protein sequence ID" value="PPJ58810.1"/>
    <property type="molecule type" value="Genomic_DNA"/>
</dbReference>
<evidence type="ECO:0000313" key="2">
    <source>
        <dbReference type="EMBL" id="PPJ58810.1"/>
    </source>
</evidence>
<feature type="compositionally biased region" description="Polar residues" evidence="1">
    <location>
        <begin position="87"/>
        <end position="97"/>
    </location>
</feature>
<sequence length="365" mass="40478">MGRKTVAEKSAPDAQADTKPTEQHDADAQNESSKPLHPSPIPSGPYKCPGTQGWSQNQLKKAKPKSDPVEPLAEPTIERHEAKQVSKFDQQPASIASKSWREKQGGPRRPPATYAQPRKPSFVWPKDPAVAPAVAPAQPPPSNTTDPVPALPLFISSSSANYKTDSSTGKTWEDFDVGDVFWVEWTIHNTDPKITADSQYLFQTRDGPKVTKVRLHVCISKSEFIMKTLPIYSHGDVGIAKIPSDRQYEYMCVKQAGDKTLVGHPLGCPTLTFESTLANFNLRPTSTIRLVESRPVKYDQPTLKVGYIIPQVIELLKQQIGRAEQDGNRKFSQKTDKQKRDEKVTKGQASIAAVKTMPMQLKKMI</sequence>
<dbReference type="AlphaFoldDB" id="A0A2S6CGE4"/>